<accession>A0AAV4UH21</accession>
<evidence type="ECO:0000313" key="1">
    <source>
        <dbReference type="EMBL" id="GIY57058.1"/>
    </source>
</evidence>
<comment type="caution">
    <text evidence="1">The sequence shown here is derived from an EMBL/GenBank/DDBJ whole genome shotgun (WGS) entry which is preliminary data.</text>
</comment>
<reference evidence="1 2" key="1">
    <citation type="submission" date="2021-06" db="EMBL/GenBank/DDBJ databases">
        <title>Caerostris extrusa draft genome.</title>
        <authorList>
            <person name="Kono N."/>
            <person name="Arakawa K."/>
        </authorList>
    </citation>
    <scope>NUCLEOTIDE SEQUENCE [LARGE SCALE GENOMIC DNA]</scope>
</reference>
<organism evidence="1 2">
    <name type="scientific">Caerostris extrusa</name>
    <name type="common">Bark spider</name>
    <name type="synonym">Caerostris bankana</name>
    <dbReference type="NCBI Taxonomy" id="172846"/>
    <lineage>
        <taxon>Eukaryota</taxon>
        <taxon>Metazoa</taxon>
        <taxon>Ecdysozoa</taxon>
        <taxon>Arthropoda</taxon>
        <taxon>Chelicerata</taxon>
        <taxon>Arachnida</taxon>
        <taxon>Araneae</taxon>
        <taxon>Araneomorphae</taxon>
        <taxon>Entelegynae</taxon>
        <taxon>Araneoidea</taxon>
        <taxon>Araneidae</taxon>
        <taxon>Caerostris</taxon>
    </lineage>
</organism>
<evidence type="ECO:0000313" key="2">
    <source>
        <dbReference type="Proteomes" id="UP001054945"/>
    </source>
</evidence>
<proteinExistence type="predicted"/>
<sequence>MKLYKQNFHQVNLDKELLEEEKLKFSDVFTNLLNQCLDLKTCLKKLCDEESYVKDSLANMQILSETLSLEKRFITSFK</sequence>
<dbReference type="EMBL" id="BPLR01012854">
    <property type="protein sequence ID" value="GIY57058.1"/>
    <property type="molecule type" value="Genomic_DNA"/>
</dbReference>
<gene>
    <name evidence="1" type="ORF">CEXT_70041</name>
</gene>
<dbReference type="AlphaFoldDB" id="A0AAV4UH21"/>
<dbReference type="Proteomes" id="UP001054945">
    <property type="component" value="Unassembled WGS sequence"/>
</dbReference>
<protein>
    <submittedName>
        <fullName evidence="1">Uncharacterized protein</fullName>
    </submittedName>
</protein>
<name>A0AAV4UH21_CAEEX</name>
<keyword evidence="2" id="KW-1185">Reference proteome</keyword>